<dbReference type="InterPro" id="IPR011032">
    <property type="entry name" value="GroES-like_sf"/>
</dbReference>
<reference evidence="4 5" key="1">
    <citation type="submission" date="2018-11" db="EMBL/GenBank/DDBJ databases">
        <title>Complete genome sequencing of the Actinobacteria Serinibacter sp. K3-2.</title>
        <authorList>
            <person name="Rakitin A.L."/>
            <person name="Beletsky A.V."/>
            <person name="Mardanov A.V."/>
            <person name="Ravin N.V."/>
            <person name="Gromova A.S."/>
            <person name="Filippova S.N."/>
            <person name="Gal'Chenko V.F."/>
        </authorList>
    </citation>
    <scope>NUCLEOTIDE SEQUENCE [LARGE SCALE GENOMIC DNA]</scope>
    <source>
        <strain evidence="4 5">K3-2</strain>
    </source>
</reference>
<keyword evidence="1" id="KW-0521">NADP</keyword>
<sequence>MEILEIRDGALRPATVPTPSPGPGEVLVAVGAAGVNRADLMQVAGHYPPPPGAPAHPGLEVAGTVAAVGEGVTGWHDGDRVAALLAGGGYATHVLVPAGQLLPIPPGPDGDLTDAQAAALPEALATVWSNLVGVGDHPVGGLTAGETVLILGGAGGVGSVAVQVAAALGARVIATASTSKLDVVRELGAAVVIDHRERDAAGVTQDVLDATDGRGVDVVLDVLGGGALTENVRRLATGGRLVVIGTQQGARGELDVLALMQRRASIHGTTLRARPAAEKAAVVADVARHLLPHVTAGRIRPLVHATLPLADAEQAHAMLRDGHAVGSVVLIP</sequence>
<dbReference type="GO" id="GO:0070402">
    <property type="term" value="F:NADPH binding"/>
    <property type="evidence" value="ECO:0007669"/>
    <property type="project" value="TreeGrafter"/>
</dbReference>
<evidence type="ECO:0000256" key="2">
    <source>
        <dbReference type="ARBA" id="ARBA00023002"/>
    </source>
</evidence>
<evidence type="ECO:0000313" key="5">
    <source>
        <dbReference type="Proteomes" id="UP000297318"/>
    </source>
</evidence>
<comment type="caution">
    <text evidence="4">The sequence shown here is derived from an EMBL/GenBank/DDBJ whole genome shotgun (WGS) entry which is preliminary data.</text>
</comment>
<dbReference type="SUPFAM" id="SSF50129">
    <property type="entry name" value="GroES-like"/>
    <property type="match status" value="1"/>
</dbReference>
<dbReference type="NCBIfam" id="TIGR02824">
    <property type="entry name" value="quinone_pig3"/>
    <property type="match status" value="1"/>
</dbReference>
<keyword evidence="5" id="KW-1185">Reference proteome</keyword>
<gene>
    <name evidence="4" type="ORF">SERN_1355</name>
</gene>
<evidence type="ECO:0000313" key="4">
    <source>
        <dbReference type="EMBL" id="TGO05351.1"/>
    </source>
</evidence>
<dbReference type="GO" id="GO:0016651">
    <property type="term" value="F:oxidoreductase activity, acting on NAD(P)H"/>
    <property type="evidence" value="ECO:0007669"/>
    <property type="project" value="TreeGrafter"/>
</dbReference>
<evidence type="ECO:0000259" key="3">
    <source>
        <dbReference type="SMART" id="SM00829"/>
    </source>
</evidence>
<dbReference type="PANTHER" id="PTHR48106">
    <property type="entry name" value="QUINONE OXIDOREDUCTASE PIG3-RELATED"/>
    <property type="match status" value="1"/>
</dbReference>
<dbReference type="SMART" id="SM00829">
    <property type="entry name" value="PKS_ER"/>
    <property type="match status" value="1"/>
</dbReference>
<dbReference type="InterPro" id="IPR036291">
    <property type="entry name" value="NAD(P)-bd_dom_sf"/>
</dbReference>
<organism evidence="4 5">
    <name type="scientific">Serinibacter arcticus</name>
    <dbReference type="NCBI Taxonomy" id="1655435"/>
    <lineage>
        <taxon>Bacteria</taxon>
        <taxon>Bacillati</taxon>
        <taxon>Actinomycetota</taxon>
        <taxon>Actinomycetes</taxon>
        <taxon>Micrococcales</taxon>
        <taxon>Beutenbergiaceae</taxon>
        <taxon>Serinibacter</taxon>
    </lineage>
</organism>
<dbReference type="Pfam" id="PF00107">
    <property type="entry name" value="ADH_zinc_N"/>
    <property type="match status" value="1"/>
</dbReference>
<dbReference type="InterPro" id="IPR020843">
    <property type="entry name" value="ER"/>
</dbReference>
<dbReference type="AlphaFoldDB" id="A0A4Z1E6Z0"/>
<dbReference type="OrthoDB" id="9780520at2"/>
<proteinExistence type="predicted"/>
<dbReference type="PANTHER" id="PTHR48106:SF8">
    <property type="entry name" value="OS02G0805600 PROTEIN"/>
    <property type="match status" value="1"/>
</dbReference>
<keyword evidence="2" id="KW-0560">Oxidoreductase</keyword>
<dbReference type="InterPro" id="IPR013154">
    <property type="entry name" value="ADH-like_N"/>
</dbReference>
<dbReference type="Proteomes" id="UP000297318">
    <property type="component" value="Unassembled WGS sequence"/>
</dbReference>
<protein>
    <submittedName>
        <fullName evidence="4">Quinone oxidoreductase</fullName>
    </submittedName>
</protein>
<dbReference type="EMBL" id="RHPJ01000002">
    <property type="protein sequence ID" value="TGO05351.1"/>
    <property type="molecule type" value="Genomic_DNA"/>
</dbReference>
<name>A0A4Z1E6Z0_9MICO</name>
<accession>A0A4Z1E6Z0</accession>
<dbReference type="Gene3D" id="3.90.180.10">
    <property type="entry name" value="Medium-chain alcohol dehydrogenases, catalytic domain"/>
    <property type="match status" value="1"/>
</dbReference>
<dbReference type="Pfam" id="PF08240">
    <property type="entry name" value="ADH_N"/>
    <property type="match status" value="1"/>
</dbReference>
<feature type="domain" description="Enoyl reductase (ER)" evidence="3">
    <location>
        <begin position="9"/>
        <end position="330"/>
    </location>
</feature>
<evidence type="ECO:0000256" key="1">
    <source>
        <dbReference type="ARBA" id="ARBA00022857"/>
    </source>
</evidence>
<dbReference type="SUPFAM" id="SSF51735">
    <property type="entry name" value="NAD(P)-binding Rossmann-fold domains"/>
    <property type="match status" value="1"/>
</dbReference>
<dbReference type="CDD" id="cd05276">
    <property type="entry name" value="p53_inducible_oxidoreductase"/>
    <property type="match status" value="1"/>
</dbReference>
<dbReference type="InterPro" id="IPR014189">
    <property type="entry name" value="Quinone_OxRdtase_PIG3"/>
</dbReference>
<dbReference type="Gene3D" id="3.40.50.720">
    <property type="entry name" value="NAD(P)-binding Rossmann-like Domain"/>
    <property type="match status" value="1"/>
</dbReference>
<dbReference type="InterPro" id="IPR013149">
    <property type="entry name" value="ADH-like_C"/>
</dbReference>
<dbReference type="RefSeq" id="WP_135849365.1">
    <property type="nucleotide sequence ID" value="NZ_RHPJ01000002.1"/>
</dbReference>